<dbReference type="Gene3D" id="3.90.1750.10">
    <property type="entry name" value="Hect, E3 ligase catalytic domains"/>
    <property type="match status" value="1"/>
</dbReference>
<comment type="pathway">
    <text evidence="2">Protein modification; protein ubiquitination.</text>
</comment>
<keyword evidence="15" id="KW-1185">Reference proteome</keyword>
<dbReference type="PANTHER" id="PTHR11254">
    <property type="entry name" value="HECT DOMAIN UBIQUITIN-PROTEIN LIGASE"/>
    <property type="match status" value="1"/>
</dbReference>
<evidence type="ECO:0000256" key="2">
    <source>
        <dbReference type="ARBA" id="ARBA00004906"/>
    </source>
</evidence>
<reference evidence="14 15" key="1">
    <citation type="journal article" date="2014" name="Genome Biol. Evol.">
        <title>The secreted proteins of Achlya hypogyna and Thraustotheca clavata identify the ancestral oomycete secretome and reveal gene acquisitions by horizontal gene transfer.</title>
        <authorList>
            <person name="Misner I."/>
            <person name="Blouin N."/>
            <person name="Leonard G."/>
            <person name="Richards T.A."/>
            <person name="Lane C.E."/>
        </authorList>
    </citation>
    <scope>NUCLEOTIDE SEQUENCE [LARGE SCALE GENOMIC DNA]</scope>
    <source>
        <strain evidence="14 15">ATCC 34112</strain>
    </source>
</reference>
<evidence type="ECO:0000256" key="9">
    <source>
        <dbReference type="PROSITE-ProRule" id="PRU00104"/>
    </source>
</evidence>
<evidence type="ECO:0000259" key="13">
    <source>
        <dbReference type="PROSITE" id="PS50237"/>
    </source>
</evidence>
<dbReference type="SUPFAM" id="SSF56204">
    <property type="entry name" value="Hect, E3 ligase catalytic domain"/>
    <property type="match status" value="1"/>
</dbReference>
<name>A0A1V9ZX64_9STRA</name>
<sequence length="992" mass="112631">MMFSQLAIDEPFAIPYHNAHQAEERDSACVLMMDTSLFIVVVAIAGIAGVLLLAYCLRRYEGFHANLDGLVFAPADEPLLRENLKDSFLEEGRFEWQCVVCAHLNHPDKTTCVLCGAAEVMVNDLKCSNLTVFSSTRTLKTIGSTVLLVSAPSVDGFVEEDGGVHNGDEQKAALLPETRQRALRYRRHNMQLNQRQRQAKRRRLWQRAHLANGNYVWVRTSTFVDLEGNLDDTFLLSIANKPRTSTGALPTSLQEMLHRKNAASMGFVTQTNRETGRLVWKKANSHTGEDDHDDDLMCLEAGFEVDLEGLMALPFNQKKTWFVKKIARLAIPFNEACYSILVRRAYVLQDSVAHFTAAAERGRFHEHLQVTFEGEAALDAGGVLREWFGLVCTEIFSGPLGLFSTTHAENQSYWINPAAEKAFGKYYLHYFRFAGWLLGHGILEGLVLDAYLALPLLKHILGVPISFSDLEYLDEELYRNCVWVRDNSGVDALALTFSIQNAFGEEVDLKPNGHAIDVTDANKMEYLNLVLEYKMLGSIAEPLQELLTGLYEIIPRAMLNVFDYQELEFYMCGVPCISVDDWKKNSTIRYFPGMPRAKQTEVVDWFWSVVEQFNDEERGRLLQFTTGSSRLPVEGFKGLTSFSGQIHKFTIQMVQRGNPPAGLCPKAHTCFNRIDLPLYKDRNELENYLSLVIQMEITESQVKILSDSKHSEDLWASLDELIKVARMNEENDSMCILTILLPSLRLFLQIIASQDLRLDKKKSITAEKLQSLGSFLCTLIHVIATIEELLYPIDSYLESLPCAVVYQGTLIIPVQEILVQLKLHLANWTEEWFILMSKATKDIIRHLGIPLTIPPTVDRSHIKPSQYSLTILESILQPMADLACTIPNIPLRSYLIQMIVRHVLEAWLDELGNVTKVSEAGSLQLRKDAENIKLWFDDIDTKHKDMAGYSKLMALTTLHRLDRMLTLWRQVGTDMRKRRSSFDVMVDSSFKH</sequence>
<dbReference type="GO" id="GO:0016874">
    <property type="term" value="F:ligase activity"/>
    <property type="evidence" value="ECO:0007669"/>
    <property type="project" value="UniProtKB-KW"/>
</dbReference>
<comment type="catalytic activity">
    <reaction evidence="1">
        <text>S-ubiquitinyl-[E2 ubiquitin-conjugating enzyme]-L-cysteine + [acceptor protein]-L-lysine = [E2 ubiquitin-conjugating enzyme]-L-cysteine + N(6)-ubiquitinyl-[acceptor protein]-L-lysine.</text>
        <dbReference type="EC" id="2.3.2.26"/>
    </reaction>
</comment>
<dbReference type="SMART" id="SM00119">
    <property type="entry name" value="HECTc"/>
    <property type="match status" value="1"/>
</dbReference>
<dbReference type="PROSITE" id="PS01358">
    <property type="entry name" value="ZF_RANBP2_1"/>
    <property type="match status" value="1"/>
</dbReference>
<keyword evidence="11" id="KW-0472">Membrane</keyword>
<dbReference type="Proteomes" id="UP000243217">
    <property type="component" value="Unassembled WGS sequence"/>
</dbReference>
<dbReference type="InterPro" id="IPR050409">
    <property type="entry name" value="E3_ubiq-protein_ligase"/>
</dbReference>
<evidence type="ECO:0000256" key="1">
    <source>
        <dbReference type="ARBA" id="ARBA00000885"/>
    </source>
</evidence>
<gene>
    <name evidence="14" type="ORF">THRCLA_05034</name>
</gene>
<dbReference type="InterPro" id="IPR000569">
    <property type="entry name" value="HECT_dom"/>
</dbReference>
<dbReference type="GO" id="GO:0016567">
    <property type="term" value="P:protein ubiquitination"/>
    <property type="evidence" value="ECO:0007669"/>
    <property type="project" value="TreeGrafter"/>
</dbReference>
<dbReference type="GO" id="GO:0008270">
    <property type="term" value="F:zinc ion binding"/>
    <property type="evidence" value="ECO:0007669"/>
    <property type="project" value="UniProtKB-KW"/>
</dbReference>
<dbReference type="Pfam" id="PF00632">
    <property type="entry name" value="HECT"/>
    <property type="match status" value="1"/>
</dbReference>
<evidence type="ECO:0000313" key="14">
    <source>
        <dbReference type="EMBL" id="OQS02612.1"/>
    </source>
</evidence>
<keyword evidence="8" id="KW-0862">Zinc</keyword>
<accession>A0A1V9ZX64</accession>
<dbReference type="Gene3D" id="3.30.2160.10">
    <property type="entry name" value="Hect, E3 ligase catalytic domain"/>
    <property type="match status" value="1"/>
</dbReference>
<keyword evidence="14" id="KW-0436">Ligase</keyword>
<dbReference type="InterPro" id="IPR035983">
    <property type="entry name" value="Hect_E3_ubiquitin_ligase"/>
</dbReference>
<protein>
    <recommendedName>
        <fullName evidence="3">HECT-type E3 ubiquitin transferase</fullName>
        <ecNumber evidence="3">2.3.2.26</ecNumber>
    </recommendedName>
</protein>
<evidence type="ECO:0000256" key="8">
    <source>
        <dbReference type="ARBA" id="ARBA00022833"/>
    </source>
</evidence>
<evidence type="ECO:0000256" key="5">
    <source>
        <dbReference type="ARBA" id="ARBA00022723"/>
    </source>
</evidence>
<dbReference type="PROSITE" id="PS50237">
    <property type="entry name" value="HECT"/>
    <property type="match status" value="1"/>
</dbReference>
<evidence type="ECO:0000256" key="3">
    <source>
        <dbReference type="ARBA" id="ARBA00012485"/>
    </source>
</evidence>
<comment type="caution">
    <text evidence="14">The sequence shown here is derived from an EMBL/GenBank/DDBJ whole genome shotgun (WGS) entry which is preliminary data.</text>
</comment>
<dbReference type="AlphaFoldDB" id="A0A1V9ZX64"/>
<evidence type="ECO:0000313" key="15">
    <source>
        <dbReference type="Proteomes" id="UP000243217"/>
    </source>
</evidence>
<dbReference type="GO" id="GO:0006511">
    <property type="term" value="P:ubiquitin-dependent protein catabolic process"/>
    <property type="evidence" value="ECO:0007669"/>
    <property type="project" value="TreeGrafter"/>
</dbReference>
<feature type="transmembrane region" description="Helical" evidence="11">
    <location>
        <begin position="37"/>
        <end position="57"/>
    </location>
</feature>
<organism evidence="14 15">
    <name type="scientific">Thraustotheca clavata</name>
    <dbReference type="NCBI Taxonomy" id="74557"/>
    <lineage>
        <taxon>Eukaryota</taxon>
        <taxon>Sar</taxon>
        <taxon>Stramenopiles</taxon>
        <taxon>Oomycota</taxon>
        <taxon>Saprolegniomycetes</taxon>
        <taxon>Saprolegniales</taxon>
        <taxon>Achlyaceae</taxon>
        <taxon>Thraustotheca</taxon>
    </lineage>
</organism>
<keyword evidence="4" id="KW-0808">Transferase</keyword>
<keyword evidence="11" id="KW-0812">Transmembrane</keyword>
<evidence type="ECO:0000256" key="7">
    <source>
        <dbReference type="ARBA" id="ARBA00022786"/>
    </source>
</evidence>
<keyword evidence="5" id="KW-0479">Metal-binding</keyword>
<dbReference type="EC" id="2.3.2.26" evidence="3"/>
<evidence type="ECO:0000256" key="10">
    <source>
        <dbReference type="PROSITE-ProRule" id="PRU00322"/>
    </source>
</evidence>
<dbReference type="PANTHER" id="PTHR11254:SF440">
    <property type="entry name" value="E3 UBIQUITIN-PROTEIN LIGASE NEDD-4"/>
    <property type="match status" value="1"/>
</dbReference>
<dbReference type="STRING" id="74557.A0A1V9ZX64"/>
<feature type="active site" description="Glycyl thioester intermediate" evidence="9">
    <location>
        <position position="670"/>
    </location>
</feature>
<dbReference type="GO" id="GO:0005737">
    <property type="term" value="C:cytoplasm"/>
    <property type="evidence" value="ECO:0007669"/>
    <property type="project" value="TreeGrafter"/>
</dbReference>
<keyword evidence="7 9" id="KW-0833">Ubl conjugation pathway</keyword>
<feature type="domain" description="RanBP2-type" evidence="12">
    <location>
        <begin position="90"/>
        <end position="121"/>
    </location>
</feature>
<proteinExistence type="predicted"/>
<keyword evidence="11" id="KW-1133">Transmembrane helix</keyword>
<dbReference type="PROSITE" id="PS50199">
    <property type="entry name" value="ZF_RANBP2_2"/>
    <property type="match status" value="1"/>
</dbReference>
<evidence type="ECO:0000256" key="6">
    <source>
        <dbReference type="ARBA" id="ARBA00022771"/>
    </source>
</evidence>
<dbReference type="GO" id="GO:0061630">
    <property type="term" value="F:ubiquitin protein ligase activity"/>
    <property type="evidence" value="ECO:0007669"/>
    <property type="project" value="UniProtKB-EC"/>
</dbReference>
<dbReference type="EMBL" id="JNBS01001104">
    <property type="protein sequence ID" value="OQS02612.1"/>
    <property type="molecule type" value="Genomic_DNA"/>
</dbReference>
<keyword evidence="6 10" id="KW-0863">Zinc-finger</keyword>
<dbReference type="FunFam" id="3.30.2160.10:FF:000001">
    <property type="entry name" value="E3 ubiquitin-protein ligase NEDD4-like"/>
    <property type="match status" value="1"/>
</dbReference>
<feature type="domain" description="HECT" evidence="13">
    <location>
        <begin position="360"/>
        <end position="694"/>
    </location>
</feature>
<evidence type="ECO:0000259" key="12">
    <source>
        <dbReference type="PROSITE" id="PS50199"/>
    </source>
</evidence>
<dbReference type="OrthoDB" id="8068875at2759"/>
<dbReference type="InterPro" id="IPR001876">
    <property type="entry name" value="Znf_RanBP2"/>
</dbReference>
<dbReference type="CDD" id="cd00078">
    <property type="entry name" value="HECTc"/>
    <property type="match status" value="1"/>
</dbReference>
<dbReference type="FunFam" id="3.30.2410.10:FF:000009">
    <property type="entry name" value="Probable E3 ubiquitin-protein ligase HECTD2"/>
    <property type="match status" value="1"/>
</dbReference>
<dbReference type="Gene3D" id="3.30.2410.10">
    <property type="entry name" value="Hect, E3 ligase catalytic domain"/>
    <property type="match status" value="1"/>
</dbReference>
<evidence type="ECO:0000256" key="4">
    <source>
        <dbReference type="ARBA" id="ARBA00022679"/>
    </source>
</evidence>
<evidence type="ECO:0000256" key="11">
    <source>
        <dbReference type="SAM" id="Phobius"/>
    </source>
</evidence>